<accession>A0A1I1RQS8</accession>
<proteinExistence type="predicted"/>
<keyword evidence="3" id="KW-1185">Reference proteome</keyword>
<dbReference type="RefSeq" id="WP_245834375.1">
    <property type="nucleotide sequence ID" value="NZ_FOLM01000013.1"/>
</dbReference>
<name>A0A1I1RQS8_9ACTN</name>
<gene>
    <name evidence="2" type="ORF">SAMN05421773_113114</name>
</gene>
<protein>
    <submittedName>
        <fullName evidence="2">Uncharacterized protein</fullName>
    </submittedName>
</protein>
<dbReference type="AlphaFoldDB" id="A0A1I1RQS8"/>
<feature type="region of interest" description="Disordered" evidence="1">
    <location>
        <begin position="1"/>
        <end position="49"/>
    </location>
</feature>
<evidence type="ECO:0000313" key="2">
    <source>
        <dbReference type="EMBL" id="SFD33923.1"/>
    </source>
</evidence>
<sequence length="166" mass="16556">MLNTSGAGMAARRRTAPLSPTSLSPTPLSSTPAARSALPPAAGGAAGESPWDLVTVPAREGLEAVDILRLRSAVGPVLHDRDGDTVGFLVPPGTWKSWDLPGSACTQTCGPARAAEGPPVTGAGWVLPPGSTGTPATAPDQLRAALGEAARTLRAAERTGHGAALG</sequence>
<feature type="compositionally biased region" description="Low complexity" evidence="1">
    <location>
        <begin position="16"/>
        <end position="49"/>
    </location>
</feature>
<dbReference type="STRING" id="910347.SAMN05421773_113114"/>
<evidence type="ECO:0000313" key="3">
    <source>
        <dbReference type="Proteomes" id="UP000199207"/>
    </source>
</evidence>
<reference evidence="2 3" key="1">
    <citation type="submission" date="2016-10" db="EMBL/GenBank/DDBJ databases">
        <authorList>
            <person name="de Groot N.N."/>
        </authorList>
    </citation>
    <scope>NUCLEOTIDE SEQUENCE [LARGE SCALE GENOMIC DNA]</scope>
    <source>
        <strain evidence="2 3">CGMCC 4.5739</strain>
    </source>
</reference>
<dbReference type="EMBL" id="FOLM01000013">
    <property type="protein sequence ID" value="SFD33923.1"/>
    <property type="molecule type" value="Genomic_DNA"/>
</dbReference>
<evidence type="ECO:0000256" key="1">
    <source>
        <dbReference type="SAM" id="MobiDB-lite"/>
    </source>
</evidence>
<organism evidence="2 3">
    <name type="scientific">Streptomyces aidingensis</name>
    <dbReference type="NCBI Taxonomy" id="910347"/>
    <lineage>
        <taxon>Bacteria</taxon>
        <taxon>Bacillati</taxon>
        <taxon>Actinomycetota</taxon>
        <taxon>Actinomycetes</taxon>
        <taxon>Kitasatosporales</taxon>
        <taxon>Streptomycetaceae</taxon>
        <taxon>Streptomyces</taxon>
    </lineage>
</organism>
<dbReference type="Proteomes" id="UP000199207">
    <property type="component" value="Unassembled WGS sequence"/>
</dbReference>